<feature type="non-terminal residue" evidence="2">
    <location>
        <position position="396"/>
    </location>
</feature>
<feature type="domain" description="SusD-like N-terminal" evidence="1">
    <location>
        <begin position="67"/>
        <end position="213"/>
    </location>
</feature>
<organism evidence="2">
    <name type="scientific">Bacteroides ovatus</name>
    <dbReference type="NCBI Taxonomy" id="28116"/>
    <lineage>
        <taxon>Bacteria</taxon>
        <taxon>Pseudomonadati</taxon>
        <taxon>Bacteroidota</taxon>
        <taxon>Bacteroidia</taxon>
        <taxon>Bacteroidales</taxon>
        <taxon>Bacteroidaceae</taxon>
        <taxon>Bacteroides</taxon>
    </lineage>
</organism>
<dbReference type="AlphaFoldDB" id="A0A641RZZ8"/>
<comment type="caution">
    <text evidence="2">The sequence shown here is derived from an EMBL/GenBank/DDBJ whole genome shotgun (WGS) entry which is preliminary data.</text>
</comment>
<gene>
    <name evidence="2" type="ORF">F3D60_20560</name>
</gene>
<accession>A0A641RZZ8</accession>
<proteinExistence type="predicted"/>
<sequence length="396" mass="46053">MKRSKITFFLAIVLGITLHSCLDMEPQDQLGGKNMWTSVNDYKQFANTFYSWTRDFSSVVYDGTHSDKRSDLITYQSYNEFSRGINSIPSSDANYTDNYKHIRRTNLLIENAETYSKPEDIKQYLGEAYFFRAYSYFDLLQLYGDVIITKKPLDITDPEMKVKRNDRSEVVDLIIDDLGHAIDNLPAFKELSTEEEGRISKEGAQAFLSRVALYEGTWQKSRNNNQNTERTKNLLDIAAKAARTVMDAKYGYSFRLFGTDSETKVLGDSAQKYMFILENEKSNPAGIKKSANHEYIFARRHDQILASIGKNITQECLANVQWITRKFANLYLCDDGLPIDKSDRFQKYDEKVSEFLNRDNRMRYTLLKPGTRYWGNKFGRTSWQWDEVDLKTSKLY</sequence>
<dbReference type="Pfam" id="PF14322">
    <property type="entry name" value="SusD-like_3"/>
    <property type="match status" value="1"/>
</dbReference>
<reference evidence="2" key="1">
    <citation type="journal article" date="2019" name="Nat. Med.">
        <title>A library of human gut bacterial isolates paired with longitudinal multiomics data enables mechanistic microbiome research.</title>
        <authorList>
            <person name="Poyet M."/>
            <person name="Groussin M."/>
            <person name="Gibbons S.M."/>
            <person name="Avila-Pacheco J."/>
            <person name="Jiang X."/>
            <person name="Kearney S.M."/>
            <person name="Perrotta A.R."/>
            <person name="Berdy B."/>
            <person name="Zhao S."/>
            <person name="Lieberman T.D."/>
            <person name="Swanson P.K."/>
            <person name="Smith M."/>
            <person name="Roesemann S."/>
            <person name="Alexander J.E."/>
            <person name="Rich S.A."/>
            <person name="Livny J."/>
            <person name="Vlamakis H."/>
            <person name="Clish C."/>
            <person name="Bullock K."/>
            <person name="Deik A."/>
            <person name="Scott J."/>
            <person name="Pierce K.A."/>
            <person name="Xavier R.J."/>
            <person name="Alm E.J."/>
        </authorList>
    </citation>
    <scope>NUCLEOTIDE SEQUENCE</scope>
    <source>
        <strain evidence="2">BIOML-A147</strain>
    </source>
</reference>
<dbReference type="InterPro" id="IPR033985">
    <property type="entry name" value="SusD-like_N"/>
</dbReference>
<dbReference type="Gene3D" id="1.25.40.390">
    <property type="match status" value="1"/>
</dbReference>
<evidence type="ECO:0000259" key="1">
    <source>
        <dbReference type="Pfam" id="PF14322"/>
    </source>
</evidence>
<name>A0A641RZZ8_BACOV</name>
<protein>
    <submittedName>
        <fullName evidence="2">RagB/SusD family nutrient uptake outer membrane protein</fullName>
    </submittedName>
</protein>
<evidence type="ECO:0000313" key="2">
    <source>
        <dbReference type="EMBL" id="KAA4025784.1"/>
    </source>
</evidence>
<dbReference type="InterPro" id="IPR011990">
    <property type="entry name" value="TPR-like_helical_dom_sf"/>
</dbReference>
<dbReference type="EMBL" id="VWKO01000182">
    <property type="protein sequence ID" value="KAA4025784.1"/>
    <property type="molecule type" value="Genomic_DNA"/>
</dbReference>
<dbReference type="SUPFAM" id="SSF48452">
    <property type="entry name" value="TPR-like"/>
    <property type="match status" value="1"/>
</dbReference>